<proteinExistence type="predicted"/>
<dbReference type="Gene3D" id="3.40.50.2000">
    <property type="entry name" value="Glycogen Phosphorylase B"/>
    <property type="match status" value="2"/>
</dbReference>
<dbReference type="PANTHER" id="PTHR48045">
    <property type="entry name" value="UDP-GLYCOSYLTRANSFERASE 72B1"/>
    <property type="match status" value="1"/>
</dbReference>
<organism evidence="2">
    <name type="scientific">Sesamum latifolium</name>
    <dbReference type="NCBI Taxonomy" id="2727402"/>
    <lineage>
        <taxon>Eukaryota</taxon>
        <taxon>Viridiplantae</taxon>
        <taxon>Streptophyta</taxon>
        <taxon>Embryophyta</taxon>
        <taxon>Tracheophyta</taxon>
        <taxon>Spermatophyta</taxon>
        <taxon>Magnoliopsida</taxon>
        <taxon>eudicotyledons</taxon>
        <taxon>Gunneridae</taxon>
        <taxon>Pentapetalae</taxon>
        <taxon>asterids</taxon>
        <taxon>lamiids</taxon>
        <taxon>Lamiales</taxon>
        <taxon>Pedaliaceae</taxon>
        <taxon>Sesamum</taxon>
    </lineage>
</organism>
<keyword evidence="1" id="KW-0808">Transferase</keyword>
<dbReference type="SUPFAM" id="SSF53756">
    <property type="entry name" value="UDP-Glycosyltransferase/glycogen phosphorylase"/>
    <property type="match status" value="1"/>
</dbReference>
<reference evidence="2" key="1">
    <citation type="submission" date="2020-06" db="EMBL/GenBank/DDBJ databases">
        <authorList>
            <person name="Li T."/>
            <person name="Hu X."/>
            <person name="Zhang T."/>
            <person name="Song X."/>
            <person name="Zhang H."/>
            <person name="Dai N."/>
            <person name="Sheng W."/>
            <person name="Hou X."/>
            <person name="Wei L."/>
        </authorList>
    </citation>
    <scope>NUCLEOTIDE SEQUENCE</scope>
    <source>
        <strain evidence="2">KEN1</strain>
        <tissue evidence="2">Leaf</tissue>
    </source>
</reference>
<dbReference type="InterPro" id="IPR002213">
    <property type="entry name" value="UDP_glucos_trans"/>
</dbReference>
<evidence type="ECO:0000313" key="2">
    <source>
        <dbReference type="EMBL" id="KAL0454969.1"/>
    </source>
</evidence>
<reference evidence="2" key="2">
    <citation type="journal article" date="2024" name="Plant">
        <title>Genomic evolution and insights into agronomic trait innovations of Sesamum species.</title>
        <authorList>
            <person name="Miao H."/>
            <person name="Wang L."/>
            <person name="Qu L."/>
            <person name="Liu H."/>
            <person name="Sun Y."/>
            <person name="Le M."/>
            <person name="Wang Q."/>
            <person name="Wei S."/>
            <person name="Zheng Y."/>
            <person name="Lin W."/>
            <person name="Duan Y."/>
            <person name="Cao H."/>
            <person name="Xiong S."/>
            <person name="Wang X."/>
            <person name="Wei L."/>
            <person name="Li C."/>
            <person name="Ma Q."/>
            <person name="Ju M."/>
            <person name="Zhao R."/>
            <person name="Li G."/>
            <person name="Mu C."/>
            <person name="Tian Q."/>
            <person name="Mei H."/>
            <person name="Zhang T."/>
            <person name="Gao T."/>
            <person name="Zhang H."/>
        </authorList>
    </citation>
    <scope>NUCLEOTIDE SEQUENCE</scope>
    <source>
        <strain evidence="2">KEN1</strain>
    </source>
</reference>
<comment type="caution">
    <text evidence="2">The sequence shown here is derived from an EMBL/GenBank/DDBJ whole genome shotgun (WGS) entry which is preliminary data.</text>
</comment>
<dbReference type="AlphaFoldDB" id="A0AAW2XLE1"/>
<dbReference type="GO" id="GO:0008194">
    <property type="term" value="F:UDP-glycosyltransferase activity"/>
    <property type="evidence" value="ECO:0007669"/>
    <property type="project" value="InterPro"/>
</dbReference>
<protein>
    <submittedName>
        <fullName evidence="2">Hydroquinone glucosyltransferase</fullName>
    </submittedName>
</protein>
<sequence length="183" mass="20578">MKQRNSEVHKWALDWCNKFLEADGVMVNSFLELETEAFKDLEQRRPDVPPVYPVGPLIRTGTEAESDRGGGTLSVEQFNELALGLEMSGHRRVLERIKGRGLVWASWAPQIQVLSHRSTGGFVTHCGWNSILESTVFGVPMIAWPLCFEHRMNAVFLTDGLKGAIRVKENENGVVGESRSQNW</sequence>
<dbReference type="Pfam" id="PF00201">
    <property type="entry name" value="UDPGT"/>
    <property type="match status" value="1"/>
</dbReference>
<evidence type="ECO:0000256" key="1">
    <source>
        <dbReference type="ARBA" id="ARBA00022679"/>
    </source>
</evidence>
<dbReference type="EMBL" id="JACGWN010000003">
    <property type="protein sequence ID" value="KAL0454969.1"/>
    <property type="molecule type" value="Genomic_DNA"/>
</dbReference>
<gene>
    <name evidence="2" type="ORF">Slati_0836100</name>
</gene>
<accession>A0AAW2XLE1</accession>
<dbReference type="PANTHER" id="PTHR48045:SF11">
    <property type="entry name" value="UDP-GLYCOSYLTRANSFERASE 72B1"/>
    <property type="match status" value="1"/>
</dbReference>
<name>A0AAW2XLE1_9LAMI</name>